<protein>
    <recommendedName>
        <fullName evidence="9">Bifunctional inhibitor/plant lipid transfer protein/seed storage helical domain-containing protein</fullName>
    </recommendedName>
</protein>
<evidence type="ECO:0000259" key="9">
    <source>
        <dbReference type="Pfam" id="PF14368"/>
    </source>
</evidence>
<evidence type="ECO:0000313" key="10">
    <source>
        <dbReference type="EMBL" id="EPS69331.1"/>
    </source>
</evidence>
<dbReference type="InterPro" id="IPR043325">
    <property type="entry name" value="LTSS"/>
</dbReference>
<proteinExistence type="inferred from homology"/>
<evidence type="ECO:0000256" key="4">
    <source>
        <dbReference type="ARBA" id="ARBA00022622"/>
    </source>
</evidence>
<evidence type="ECO:0000256" key="3">
    <source>
        <dbReference type="ARBA" id="ARBA00022475"/>
    </source>
</evidence>
<evidence type="ECO:0000256" key="8">
    <source>
        <dbReference type="ARBA" id="ARBA00023288"/>
    </source>
</evidence>
<accession>S8CWP7</accession>
<dbReference type="EMBL" id="AUSU01002173">
    <property type="protein sequence ID" value="EPS69331.1"/>
    <property type="molecule type" value="Genomic_DNA"/>
</dbReference>
<keyword evidence="3" id="KW-1003">Cell membrane</keyword>
<keyword evidence="6" id="KW-1015">Disulfide bond</keyword>
<evidence type="ECO:0000313" key="11">
    <source>
        <dbReference type="Proteomes" id="UP000015453"/>
    </source>
</evidence>
<evidence type="ECO:0000256" key="5">
    <source>
        <dbReference type="ARBA" id="ARBA00022729"/>
    </source>
</evidence>
<reference evidence="10 11" key="1">
    <citation type="journal article" date="2013" name="BMC Genomics">
        <title>The miniature genome of a carnivorous plant Genlisea aurea contains a low number of genes and short non-coding sequences.</title>
        <authorList>
            <person name="Leushkin E.V."/>
            <person name="Sutormin R.A."/>
            <person name="Nabieva E.R."/>
            <person name="Penin A.A."/>
            <person name="Kondrashov A.S."/>
            <person name="Logacheva M.D."/>
        </authorList>
    </citation>
    <scope>NUCLEOTIDE SEQUENCE [LARGE SCALE GENOMIC DNA]</scope>
</reference>
<organism evidence="10 11">
    <name type="scientific">Genlisea aurea</name>
    <dbReference type="NCBI Taxonomy" id="192259"/>
    <lineage>
        <taxon>Eukaryota</taxon>
        <taxon>Viridiplantae</taxon>
        <taxon>Streptophyta</taxon>
        <taxon>Embryophyta</taxon>
        <taxon>Tracheophyta</taxon>
        <taxon>Spermatophyta</taxon>
        <taxon>Magnoliopsida</taxon>
        <taxon>eudicotyledons</taxon>
        <taxon>Gunneridae</taxon>
        <taxon>Pentapetalae</taxon>
        <taxon>asterids</taxon>
        <taxon>lamiids</taxon>
        <taxon>Lamiales</taxon>
        <taxon>Lentibulariaceae</taxon>
        <taxon>Genlisea</taxon>
    </lineage>
</organism>
<keyword evidence="11" id="KW-1185">Reference proteome</keyword>
<dbReference type="SUPFAM" id="SSF47699">
    <property type="entry name" value="Bifunctional inhibitor/lipid-transfer protein/seed storage 2S albumin"/>
    <property type="match status" value="1"/>
</dbReference>
<comment type="similarity">
    <text evidence="2">Belongs to the plant LTP family.</text>
</comment>
<keyword evidence="8" id="KW-0449">Lipoprotein</keyword>
<dbReference type="GO" id="GO:0005886">
    <property type="term" value="C:plasma membrane"/>
    <property type="evidence" value="ECO:0007669"/>
    <property type="project" value="UniProtKB-SubCell"/>
</dbReference>
<evidence type="ECO:0000256" key="1">
    <source>
        <dbReference type="ARBA" id="ARBA00004609"/>
    </source>
</evidence>
<keyword evidence="5" id="KW-0732">Signal</keyword>
<comment type="subcellular location">
    <subcellularLocation>
        <location evidence="1">Cell membrane</location>
        <topology evidence="1">Lipid-anchor</topology>
        <topology evidence="1">GPI-anchor</topology>
    </subcellularLocation>
</comment>
<keyword evidence="7" id="KW-0325">Glycoprotein</keyword>
<comment type="caution">
    <text evidence="10">The sequence shown here is derived from an EMBL/GenBank/DDBJ whole genome shotgun (WGS) entry which is preliminary data.</text>
</comment>
<keyword evidence="4" id="KW-0336">GPI-anchor</keyword>
<dbReference type="OrthoDB" id="659547at2759"/>
<evidence type="ECO:0000256" key="6">
    <source>
        <dbReference type="ARBA" id="ARBA00023157"/>
    </source>
</evidence>
<evidence type="ECO:0000256" key="2">
    <source>
        <dbReference type="ARBA" id="ARBA00009748"/>
    </source>
</evidence>
<feature type="non-terminal residue" evidence="10">
    <location>
        <position position="56"/>
    </location>
</feature>
<dbReference type="CDD" id="cd00010">
    <property type="entry name" value="AAI_LTSS"/>
    <property type="match status" value="1"/>
</dbReference>
<evidence type="ECO:0000256" key="7">
    <source>
        <dbReference type="ARBA" id="ARBA00023180"/>
    </source>
</evidence>
<dbReference type="GO" id="GO:0098552">
    <property type="term" value="C:side of membrane"/>
    <property type="evidence" value="ECO:0007669"/>
    <property type="project" value="UniProtKB-KW"/>
</dbReference>
<feature type="non-terminal residue" evidence="10">
    <location>
        <position position="1"/>
    </location>
</feature>
<keyword evidence="4" id="KW-0472">Membrane</keyword>
<gene>
    <name evidence="10" type="ORF">M569_05437</name>
</gene>
<dbReference type="Gene3D" id="1.10.110.10">
    <property type="entry name" value="Plant lipid-transfer and hydrophobic proteins"/>
    <property type="match status" value="1"/>
</dbReference>
<dbReference type="InterPro" id="IPR016140">
    <property type="entry name" value="Bifunc_inhib/LTP/seed_store"/>
</dbReference>
<feature type="domain" description="Bifunctional inhibitor/plant lipid transfer protein/seed storage helical" evidence="9">
    <location>
        <begin position="3"/>
        <end position="55"/>
    </location>
</feature>
<dbReference type="PANTHER" id="PTHR33044">
    <property type="entry name" value="BIFUNCTIONAL INHIBITOR/LIPID-TRANSFER PROTEIN/SEED STORAGE 2S ALBUMIN SUPERFAMILY PROTEIN-RELATED"/>
    <property type="match status" value="1"/>
</dbReference>
<name>S8CWP7_9LAMI</name>
<sequence>EGRCCSGLANVLNSDPDCLCEGFKTSAQLGIKLNMTKAETLPAACNLSAPPISSCG</sequence>
<dbReference type="InterPro" id="IPR036312">
    <property type="entry name" value="Bifun_inhib/LTP/seed_sf"/>
</dbReference>
<dbReference type="Pfam" id="PF14368">
    <property type="entry name" value="LTP_2"/>
    <property type="match status" value="1"/>
</dbReference>
<dbReference type="Proteomes" id="UP000015453">
    <property type="component" value="Unassembled WGS sequence"/>
</dbReference>
<dbReference type="AlphaFoldDB" id="S8CWP7"/>